<dbReference type="CDD" id="cd01876">
    <property type="entry name" value="YihA_EngB"/>
    <property type="match status" value="1"/>
</dbReference>
<evidence type="ECO:0000256" key="5">
    <source>
        <dbReference type="SAM" id="MobiDB-lite"/>
    </source>
</evidence>
<evidence type="ECO:0000256" key="2">
    <source>
        <dbReference type="ARBA" id="ARBA00022741"/>
    </source>
</evidence>
<proteinExistence type="predicted"/>
<keyword evidence="4" id="KW-0342">GTP-binding</keyword>
<evidence type="ECO:0000256" key="1">
    <source>
        <dbReference type="ARBA" id="ARBA00022723"/>
    </source>
</evidence>
<dbReference type="InterPro" id="IPR030393">
    <property type="entry name" value="G_ENGB_dom"/>
</dbReference>
<dbReference type="GO" id="GO:0005525">
    <property type="term" value="F:GTP binding"/>
    <property type="evidence" value="ECO:0007669"/>
    <property type="project" value="UniProtKB-KW"/>
</dbReference>
<feature type="region of interest" description="Disordered" evidence="5">
    <location>
        <begin position="612"/>
        <end position="674"/>
    </location>
</feature>
<keyword evidence="1" id="KW-0479">Metal-binding</keyword>
<gene>
    <name evidence="7" type="ORF">SAMD00023353_10500220</name>
</gene>
<keyword evidence="3" id="KW-0460">Magnesium</keyword>
<dbReference type="EMBL" id="DF977550">
    <property type="protein sequence ID" value="GAP92905.2"/>
    <property type="molecule type" value="Genomic_DNA"/>
</dbReference>
<evidence type="ECO:0000313" key="8">
    <source>
        <dbReference type="Proteomes" id="UP000054516"/>
    </source>
</evidence>
<name>A0A1W2TWA0_ROSNE</name>
<dbReference type="PANTHER" id="PTHR46498:SF1">
    <property type="entry name" value="GTP-BINDING PROTEIN 8"/>
    <property type="match status" value="1"/>
</dbReference>
<dbReference type="Proteomes" id="UP000054516">
    <property type="component" value="Unassembled WGS sequence"/>
</dbReference>
<dbReference type="InterPro" id="IPR006073">
    <property type="entry name" value="GTP-bd"/>
</dbReference>
<accession>A0A1W2TWA0</accession>
<protein>
    <submittedName>
        <fullName evidence="7">Putative GTP-binding protein</fullName>
    </submittedName>
</protein>
<feature type="compositionally biased region" description="Polar residues" evidence="5">
    <location>
        <begin position="525"/>
        <end position="537"/>
    </location>
</feature>
<dbReference type="GO" id="GO:0046872">
    <property type="term" value="F:metal ion binding"/>
    <property type="evidence" value="ECO:0007669"/>
    <property type="project" value="UniProtKB-KW"/>
</dbReference>
<evidence type="ECO:0000259" key="6">
    <source>
        <dbReference type="PROSITE" id="PS51706"/>
    </source>
</evidence>
<feature type="compositionally biased region" description="Basic residues" evidence="5">
    <location>
        <begin position="614"/>
        <end position="623"/>
    </location>
</feature>
<dbReference type="PROSITE" id="PS51706">
    <property type="entry name" value="G_ENGB"/>
    <property type="match status" value="1"/>
</dbReference>
<feature type="domain" description="EngB-type G" evidence="6">
    <location>
        <begin position="116"/>
        <end position="319"/>
    </location>
</feature>
<dbReference type="OrthoDB" id="391988at2759"/>
<dbReference type="SUPFAM" id="SSF52540">
    <property type="entry name" value="P-loop containing nucleoside triphosphate hydrolases"/>
    <property type="match status" value="1"/>
</dbReference>
<evidence type="ECO:0000313" key="7">
    <source>
        <dbReference type="EMBL" id="GAP92905.2"/>
    </source>
</evidence>
<dbReference type="InterPro" id="IPR052279">
    <property type="entry name" value="EngB_GTPase"/>
</dbReference>
<evidence type="ECO:0000256" key="4">
    <source>
        <dbReference type="ARBA" id="ARBA00023134"/>
    </source>
</evidence>
<feature type="compositionally biased region" description="Low complexity" evidence="5">
    <location>
        <begin position="624"/>
        <end position="634"/>
    </location>
</feature>
<sequence>MSLQIKALLAMPTALRPVLLGACAQQRLRLVQPRSFSASSLKNAAVKYPNVAAFSIPEFRTSSIAEISPDDLFKTSSLASAPDQSLEEGLSTLYTHHPAAFVYAESDFYKLKKNTWVPEVCVLGRSNVGKSSFVNALAQRANNALAFVSSKAGKTRSINTYGFGPAPTIKDLQARGPERKDEDIPTHTFYLVDMPGYGHASLKEWGKNISLYLNKRNAVKGAIVLIDAEVGPKDSDAHLLQLLNAAQLKTAIVLTKADKVKQGVHGLRDTCRKVWDVIHATEAGATDGNWAWEKDVYVTAVGAKDSDLVKSTVTTARLAAARLAGLVKDDRPSSERNKRWSGKTISFDDLQYATNESHAPVANGAMVGSTPPLLSIPSLPKRIPTPFRAGPASSRHKQAIKAPRSDRLQNTADFWARGSITSGRATARAFHTISPHRGNNNNSQPKLAGWKAHIDDFMGSLRADKPRDEVRRWHQQRERWPPKLFKASPETLRERQAQKLEEKFPEVSYRSRELHAQRAFDYPVASSSSPHTGTGNESWMDRRSNRDSSGFEEAFTKSVRTGKMRGRMVRGGNNGMADRAMMNGTHDPNKPLDPNEFQQVFAISAGLDNVRGKTAAKGKKNQGQKKQNGNNGTASKAMASKAHDPNKPLDASEFEQFFASSAGLDSVKKGRKKS</sequence>
<keyword evidence="2" id="KW-0547">Nucleotide-binding</keyword>
<dbReference type="PANTHER" id="PTHR46498">
    <property type="entry name" value="GTP-BINDING PROTEIN 8"/>
    <property type="match status" value="1"/>
</dbReference>
<feature type="region of interest" description="Disordered" evidence="5">
    <location>
        <begin position="523"/>
        <end position="594"/>
    </location>
</feature>
<evidence type="ECO:0000256" key="3">
    <source>
        <dbReference type="ARBA" id="ARBA00022842"/>
    </source>
</evidence>
<keyword evidence="8" id="KW-1185">Reference proteome</keyword>
<organism evidence="7">
    <name type="scientific">Rosellinia necatrix</name>
    <name type="common">White root-rot fungus</name>
    <dbReference type="NCBI Taxonomy" id="77044"/>
    <lineage>
        <taxon>Eukaryota</taxon>
        <taxon>Fungi</taxon>
        <taxon>Dikarya</taxon>
        <taxon>Ascomycota</taxon>
        <taxon>Pezizomycotina</taxon>
        <taxon>Sordariomycetes</taxon>
        <taxon>Xylariomycetidae</taxon>
        <taxon>Xylariales</taxon>
        <taxon>Xylariaceae</taxon>
        <taxon>Rosellinia</taxon>
    </lineage>
</organism>
<dbReference type="AlphaFoldDB" id="A0A1W2TWA0"/>
<dbReference type="InterPro" id="IPR027417">
    <property type="entry name" value="P-loop_NTPase"/>
</dbReference>
<dbReference type="Gene3D" id="3.40.50.300">
    <property type="entry name" value="P-loop containing nucleotide triphosphate hydrolases"/>
    <property type="match status" value="1"/>
</dbReference>
<dbReference type="STRING" id="77044.A0A1W2TWA0"/>
<dbReference type="Pfam" id="PF01926">
    <property type="entry name" value="MMR_HSR1"/>
    <property type="match status" value="1"/>
</dbReference>
<dbReference type="GO" id="GO:0005739">
    <property type="term" value="C:mitochondrion"/>
    <property type="evidence" value="ECO:0007669"/>
    <property type="project" value="TreeGrafter"/>
</dbReference>
<reference evidence="7" key="1">
    <citation type="submission" date="2016-03" db="EMBL/GenBank/DDBJ databases">
        <title>Draft genome sequence of Rosellinia necatrix.</title>
        <authorList>
            <person name="Kanematsu S."/>
        </authorList>
    </citation>
    <scope>NUCLEOTIDE SEQUENCE [LARGE SCALE GENOMIC DNA]</scope>
    <source>
        <strain evidence="7">W97</strain>
    </source>
</reference>